<keyword evidence="5 9" id="KW-0547">Nucleotide-binding</keyword>
<dbReference type="Gene3D" id="3.40.50.300">
    <property type="entry name" value="P-loop containing nucleotide triphosphate hydrolases"/>
    <property type="match status" value="1"/>
</dbReference>
<dbReference type="EMBL" id="CP001099">
    <property type="protein sequence ID" value="ACF11879.1"/>
    <property type="molecule type" value="Genomic_DNA"/>
</dbReference>
<evidence type="ECO:0000313" key="12">
    <source>
        <dbReference type="Proteomes" id="UP000008811"/>
    </source>
</evidence>
<keyword evidence="12" id="KW-1185">Reference proteome</keyword>
<evidence type="ECO:0000256" key="1">
    <source>
        <dbReference type="ARBA" id="ARBA00004202"/>
    </source>
</evidence>
<keyword evidence="6 9" id="KW-0067">ATP-binding</keyword>
<dbReference type="InterPro" id="IPR003593">
    <property type="entry name" value="AAA+_ATPase"/>
</dbReference>
<dbReference type="InterPro" id="IPR003439">
    <property type="entry name" value="ABC_transporter-like_ATP-bd"/>
</dbReference>
<dbReference type="Pfam" id="PF00005">
    <property type="entry name" value="ABC_tran"/>
    <property type="match status" value="1"/>
</dbReference>
<dbReference type="HOGENOM" id="CLU_000604_1_22_10"/>
<dbReference type="NCBIfam" id="TIGR01166">
    <property type="entry name" value="cbiO"/>
    <property type="match status" value="1"/>
</dbReference>
<dbReference type="GO" id="GO:0043190">
    <property type="term" value="C:ATP-binding cassette (ABC) transporter complex"/>
    <property type="evidence" value="ECO:0007669"/>
    <property type="project" value="TreeGrafter"/>
</dbReference>
<accession>B3QPM6</accession>
<dbReference type="SMART" id="SM00382">
    <property type="entry name" value="AAA"/>
    <property type="match status" value="1"/>
</dbReference>
<dbReference type="PROSITE" id="PS50893">
    <property type="entry name" value="ABC_TRANSPORTER_2"/>
    <property type="match status" value="1"/>
</dbReference>
<evidence type="ECO:0000256" key="9">
    <source>
        <dbReference type="RuleBase" id="RU364103"/>
    </source>
</evidence>
<dbReference type="InterPro" id="IPR050095">
    <property type="entry name" value="ECF_ABC_transporter_ATP-bd"/>
</dbReference>
<evidence type="ECO:0000256" key="4">
    <source>
        <dbReference type="ARBA" id="ARBA00022475"/>
    </source>
</evidence>
<comment type="function">
    <text evidence="9">Part of an ABC transporter complex. Responsible for energy coupling to the transport system.</text>
</comment>
<feature type="domain" description="ABC transporter" evidence="10">
    <location>
        <begin position="7"/>
        <end position="243"/>
    </location>
</feature>
<organism evidence="11 12">
    <name type="scientific">Chlorobaculum parvum (strain DSM 263 / NCIMB 8327)</name>
    <name type="common">Chlorobium vibrioforme subsp. thiosulfatophilum</name>
    <dbReference type="NCBI Taxonomy" id="517417"/>
    <lineage>
        <taxon>Bacteria</taxon>
        <taxon>Pseudomonadati</taxon>
        <taxon>Chlorobiota</taxon>
        <taxon>Chlorobiia</taxon>
        <taxon>Chlorobiales</taxon>
        <taxon>Chlorobiaceae</taxon>
        <taxon>Chlorobaculum</taxon>
    </lineage>
</organism>
<evidence type="ECO:0000256" key="7">
    <source>
        <dbReference type="ARBA" id="ARBA00022967"/>
    </source>
</evidence>
<dbReference type="PROSITE" id="PS00211">
    <property type="entry name" value="ABC_TRANSPORTER_1"/>
    <property type="match status" value="1"/>
</dbReference>
<evidence type="ECO:0000256" key="6">
    <source>
        <dbReference type="ARBA" id="ARBA00022840"/>
    </source>
</evidence>
<evidence type="ECO:0000313" key="11">
    <source>
        <dbReference type="EMBL" id="ACF11879.1"/>
    </source>
</evidence>
<dbReference type="RefSeq" id="WP_012502712.1">
    <property type="nucleotide sequence ID" value="NC_011027.1"/>
</dbReference>
<sequence length="291" mass="31453">MASPDILRTEALRCVWPDGTVALDGVDLSIRTGEVTALLGGNGAGKSSLLLGFNGILKPSLGRVLFGDEPLDYSAKGLKALRQEVGIVFQNPDAQLFASSVYEDISFGLCNLGLPEPEARRRIDAAMELVGVAELARKPVHHLSFGQKKRVALAGVLAMEPSVLLLDEPTAGLDPQGADAIMRFIRDLQSTSGMTVVVATHDIEMVPLFCDRACVMERGRVLFEGEVTSMFEHRDLIRQAGLRLPRIAHLIEILVSKDGFTLPGNAMTIGQARKILKQLNVKSDENKSVQG</sequence>
<comment type="subcellular location">
    <subcellularLocation>
        <location evidence="1 9">Cell membrane</location>
        <topology evidence="1 9">Peripheral membrane protein</topology>
    </subcellularLocation>
</comment>
<dbReference type="InterPro" id="IPR005876">
    <property type="entry name" value="Co_trans_ATP-bd"/>
</dbReference>
<keyword evidence="7" id="KW-1278">Translocase</keyword>
<name>B3QPM6_CHLP8</name>
<dbReference type="OrthoDB" id="594396at2"/>
<evidence type="ECO:0000256" key="3">
    <source>
        <dbReference type="ARBA" id="ARBA00022448"/>
    </source>
</evidence>
<keyword evidence="8 9" id="KW-0472">Membrane</keyword>
<evidence type="ECO:0000259" key="10">
    <source>
        <dbReference type="PROSITE" id="PS50893"/>
    </source>
</evidence>
<proteinExistence type="inferred from homology"/>
<keyword evidence="3 9" id="KW-0813">Transport</keyword>
<dbReference type="KEGG" id="cpc:Cpar_1481"/>
<evidence type="ECO:0000256" key="5">
    <source>
        <dbReference type="ARBA" id="ARBA00022741"/>
    </source>
</evidence>
<dbReference type="GO" id="GO:0016887">
    <property type="term" value="F:ATP hydrolysis activity"/>
    <property type="evidence" value="ECO:0007669"/>
    <property type="project" value="InterPro"/>
</dbReference>
<dbReference type="Proteomes" id="UP000008811">
    <property type="component" value="Chromosome"/>
</dbReference>
<dbReference type="PANTHER" id="PTHR43553:SF24">
    <property type="entry name" value="ENERGY-COUPLING FACTOR TRANSPORTER ATP-BINDING PROTEIN ECFA1"/>
    <property type="match status" value="1"/>
</dbReference>
<dbReference type="eggNOG" id="COG1122">
    <property type="taxonomic scope" value="Bacteria"/>
</dbReference>
<dbReference type="STRING" id="517417.Cpar_1481"/>
<dbReference type="FunFam" id="3.40.50.300:FF:000224">
    <property type="entry name" value="Energy-coupling factor transporter ATP-binding protein EcfA"/>
    <property type="match status" value="1"/>
</dbReference>
<keyword evidence="4 9" id="KW-1003">Cell membrane</keyword>
<comment type="similarity">
    <text evidence="2 9">Belongs to the ABC transporter superfamily.</text>
</comment>
<gene>
    <name evidence="11" type="ordered locus">Cpar_1481</name>
</gene>
<dbReference type="GO" id="GO:0006824">
    <property type="term" value="P:cobalt ion transport"/>
    <property type="evidence" value="ECO:0007669"/>
    <property type="project" value="InterPro"/>
</dbReference>
<dbReference type="SUPFAM" id="SSF52540">
    <property type="entry name" value="P-loop containing nucleoside triphosphate hydrolases"/>
    <property type="match status" value="1"/>
</dbReference>
<evidence type="ECO:0000256" key="2">
    <source>
        <dbReference type="ARBA" id="ARBA00005417"/>
    </source>
</evidence>
<dbReference type="InterPro" id="IPR027417">
    <property type="entry name" value="P-loop_NTPase"/>
</dbReference>
<protein>
    <recommendedName>
        <fullName evidence="9">ABC transporter ATP-binding protein</fullName>
    </recommendedName>
</protein>
<reference evidence="11" key="1">
    <citation type="submission" date="2008-06" db="EMBL/GenBank/DDBJ databases">
        <title>Complete sequence of Chlorobaculum parvum NCIB 8327.</title>
        <authorList>
            <consortium name="US DOE Joint Genome Institute"/>
            <person name="Lucas S."/>
            <person name="Copeland A."/>
            <person name="Lapidus A."/>
            <person name="Glavina del Rio T."/>
            <person name="Dalin E."/>
            <person name="Tice H."/>
            <person name="Bruce D."/>
            <person name="Goodwin L."/>
            <person name="Pitluck S."/>
            <person name="Schmutz J."/>
            <person name="Larimer F."/>
            <person name="Land M."/>
            <person name="Hauser L."/>
            <person name="Kyrpides N."/>
            <person name="Mikhailova N."/>
            <person name="Zhao F."/>
            <person name="Li T."/>
            <person name="Liu Z."/>
            <person name="Overmann J."/>
            <person name="Bryant D.A."/>
            <person name="Richardson P."/>
        </authorList>
    </citation>
    <scope>NUCLEOTIDE SEQUENCE [LARGE SCALE GENOMIC DNA]</scope>
    <source>
        <strain evidence="11">NCIB 8327</strain>
    </source>
</reference>
<dbReference type="PANTHER" id="PTHR43553">
    <property type="entry name" value="HEAVY METAL TRANSPORTER"/>
    <property type="match status" value="1"/>
</dbReference>
<dbReference type="InterPro" id="IPR017871">
    <property type="entry name" value="ABC_transporter-like_CS"/>
</dbReference>
<dbReference type="GO" id="GO:0042626">
    <property type="term" value="F:ATPase-coupled transmembrane transporter activity"/>
    <property type="evidence" value="ECO:0007669"/>
    <property type="project" value="TreeGrafter"/>
</dbReference>
<dbReference type="AlphaFoldDB" id="B3QPM6"/>
<dbReference type="InterPro" id="IPR015856">
    <property type="entry name" value="ABC_transpr_CbiO/EcfA_su"/>
</dbReference>
<evidence type="ECO:0000256" key="8">
    <source>
        <dbReference type="ARBA" id="ARBA00023136"/>
    </source>
</evidence>
<dbReference type="GO" id="GO:0005524">
    <property type="term" value="F:ATP binding"/>
    <property type="evidence" value="ECO:0007669"/>
    <property type="project" value="UniProtKB-UniRule"/>
</dbReference>
<dbReference type="CDD" id="cd03225">
    <property type="entry name" value="ABC_cobalt_CbiO_domain1"/>
    <property type="match status" value="1"/>
</dbReference>